<reference evidence="2 3" key="1">
    <citation type="journal article" date="2019" name="Int. J. Syst. Evol. Microbiol.">
        <title>The Global Catalogue of Microorganisms (GCM) 10K type strain sequencing project: providing services to taxonomists for standard genome sequencing and annotation.</title>
        <authorList>
            <consortium name="The Broad Institute Genomics Platform"/>
            <consortium name="The Broad Institute Genome Sequencing Center for Infectious Disease"/>
            <person name="Wu L."/>
            <person name="Ma J."/>
        </authorList>
    </citation>
    <scope>NUCLEOTIDE SEQUENCE [LARGE SCALE GENOMIC DNA]</scope>
    <source>
        <strain evidence="2 3">JCM 9933</strain>
    </source>
</reference>
<evidence type="ECO:0000259" key="1">
    <source>
        <dbReference type="Pfam" id="PF03886"/>
    </source>
</evidence>
<sequence length="216" mass="22322">MSGASALRPRPWRTATARTALGASALAPMLAACGTAAPPPVTYVLGTPVVGAERVEPLTGRPVIEVKPVLVPDYLDVSDILVRKAENTVASSPTGRWGERLSVGVARALAAGLARRLPGLVVTTTAPAERPARQVLAEVEALEPRDGGSVNLVARWRVLDGAGRDTLAGERVSLVRPIAGSGDAAVVAAMTRAVEDFAERVAAGVRRTTPGSRASR</sequence>
<dbReference type="EMBL" id="BAAAFZ010000094">
    <property type="protein sequence ID" value="GAA0604147.1"/>
    <property type="molecule type" value="Genomic_DNA"/>
</dbReference>
<protein>
    <submittedName>
        <fullName evidence="2">PqiC family protein</fullName>
    </submittedName>
</protein>
<dbReference type="InterPro" id="IPR005586">
    <property type="entry name" value="ABC_trans_aux"/>
</dbReference>
<name>A0ABN1G4S2_9PROT</name>
<dbReference type="Gene3D" id="3.40.50.10610">
    <property type="entry name" value="ABC-type transport auxiliary lipoprotein component"/>
    <property type="match status" value="1"/>
</dbReference>
<evidence type="ECO:0000313" key="2">
    <source>
        <dbReference type="EMBL" id="GAA0604147.1"/>
    </source>
</evidence>
<feature type="domain" description="ABC-type transport auxiliary lipoprotein component" evidence="1">
    <location>
        <begin position="43"/>
        <end position="202"/>
    </location>
</feature>
<dbReference type="RefSeq" id="WP_343897896.1">
    <property type="nucleotide sequence ID" value="NZ_BAAAFZ010000094.1"/>
</dbReference>
<comment type="caution">
    <text evidence="2">The sequence shown here is derived from an EMBL/GenBank/DDBJ whole genome shotgun (WGS) entry which is preliminary data.</text>
</comment>
<organism evidence="2 3">
    <name type="scientific">Craurococcus roseus</name>
    <dbReference type="NCBI Taxonomy" id="77585"/>
    <lineage>
        <taxon>Bacteria</taxon>
        <taxon>Pseudomonadati</taxon>
        <taxon>Pseudomonadota</taxon>
        <taxon>Alphaproteobacteria</taxon>
        <taxon>Acetobacterales</taxon>
        <taxon>Acetobacteraceae</taxon>
        <taxon>Craurococcus</taxon>
    </lineage>
</organism>
<dbReference type="Pfam" id="PF03886">
    <property type="entry name" value="ABC_trans_aux"/>
    <property type="match status" value="1"/>
</dbReference>
<keyword evidence="3" id="KW-1185">Reference proteome</keyword>
<evidence type="ECO:0000313" key="3">
    <source>
        <dbReference type="Proteomes" id="UP001501588"/>
    </source>
</evidence>
<dbReference type="SUPFAM" id="SSF159594">
    <property type="entry name" value="XCC0632-like"/>
    <property type="match status" value="1"/>
</dbReference>
<proteinExistence type="predicted"/>
<accession>A0ABN1G4S2</accession>
<dbReference type="Proteomes" id="UP001501588">
    <property type="component" value="Unassembled WGS sequence"/>
</dbReference>
<gene>
    <name evidence="2" type="ORF">GCM10009416_47180</name>
</gene>